<protein>
    <recommendedName>
        <fullName evidence="4">PE domain-containing protein</fullName>
    </recommendedName>
</protein>
<reference evidence="2 3" key="1">
    <citation type="submission" date="2024-09" db="EMBL/GenBank/DDBJ databases">
        <authorList>
            <person name="Sun Q."/>
            <person name="Mori K."/>
        </authorList>
    </citation>
    <scope>NUCLEOTIDE SEQUENCE [LARGE SCALE GENOMIC DNA]</scope>
    <source>
        <strain evidence="2 3">TBRC 7907</strain>
    </source>
</reference>
<feature type="compositionally biased region" description="Basic and acidic residues" evidence="1">
    <location>
        <begin position="1"/>
        <end position="10"/>
    </location>
</feature>
<dbReference type="Proteomes" id="UP001589693">
    <property type="component" value="Unassembled WGS sequence"/>
</dbReference>
<name>A0ABV6A007_9PSEU</name>
<sequence length="130" mass="14786">MEPVDPRWRTEWTTPPTREEASQPGTLRINRDKIPAAIDLFRNIKQRMDKLTVEAQRALKTEPMADDRVSMYVSEQLTAKGLTDPECAYNAIKAFSTQLQGMIDRLEATQRTMTTIEDTNRQGLQGGHHG</sequence>
<keyword evidence="3" id="KW-1185">Reference proteome</keyword>
<comment type="caution">
    <text evidence="2">The sequence shown here is derived from an EMBL/GenBank/DDBJ whole genome shotgun (WGS) entry which is preliminary data.</text>
</comment>
<feature type="region of interest" description="Disordered" evidence="1">
    <location>
        <begin position="1"/>
        <end position="27"/>
    </location>
</feature>
<accession>A0ABV6A007</accession>
<gene>
    <name evidence="2" type="ORF">ACFFQA_21100</name>
</gene>
<evidence type="ECO:0000313" key="3">
    <source>
        <dbReference type="Proteomes" id="UP001589693"/>
    </source>
</evidence>
<dbReference type="EMBL" id="JBHLZU010000018">
    <property type="protein sequence ID" value="MFB9906438.1"/>
    <property type="molecule type" value="Genomic_DNA"/>
</dbReference>
<organism evidence="2 3">
    <name type="scientific">Allokutzneria oryzae</name>
    <dbReference type="NCBI Taxonomy" id="1378989"/>
    <lineage>
        <taxon>Bacteria</taxon>
        <taxon>Bacillati</taxon>
        <taxon>Actinomycetota</taxon>
        <taxon>Actinomycetes</taxon>
        <taxon>Pseudonocardiales</taxon>
        <taxon>Pseudonocardiaceae</taxon>
        <taxon>Allokutzneria</taxon>
    </lineage>
</organism>
<proteinExistence type="predicted"/>
<evidence type="ECO:0008006" key="4">
    <source>
        <dbReference type="Google" id="ProtNLM"/>
    </source>
</evidence>
<evidence type="ECO:0000313" key="2">
    <source>
        <dbReference type="EMBL" id="MFB9906438.1"/>
    </source>
</evidence>
<evidence type="ECO:0000256" key="1">
    <source>
        <dbReference type="SAM" id="MobiDB-lite"/>
    </source>
</evidence>